<dbReference type="GO" id="GO:0030677">
    <property type="term" value="C:ribonuclease P complex"/>
    <property type="evidence" value="ECO:0007669"/>
    <property type="project" value="TreeGrafter"/>
</dbReference>
<dbReference type="InterPro" id="IPR000100">
    <property type="entry name" value="RNase_P"/>
</dbReference>
<keyword evidence="10" id="KW-1185">Reference proteome</keyword>
<protein>
    <recommendedName>
        <fullName evidence="6 7">Ribonuclease P protein component</fullName>
        <shortName evidence="6">RNase P protein</shortName>
        <shortName evidence="6">RNaseP protein</shortName>
        <ecNumber evidence="6 7">3.1.26.5</ecNumber>
    </recommendedName>
    <alternativeName>
        <fullName evidence="6">Protein C5</fullName>
    </alternativeName>
</protein>
<dbReference type="Proteomes" id="UP000245639">
    <property type="component" value="Unassembled WGS sequence"/>
</dbReference>
<dbReference type="HAMAP" id="MF_00227">
    <property type="entry name" value="RNase_P"/>
    <property type="match status" value="1"/>
</dbReference>
<comment type="caution">
    <text evidence="9">The sequence shown here is derived from an EMBL/GenBank/DDBJ whole genome shotgun (WGS) entry which is preliminary data.</text>
</comment>
<evidence type="ECO:0000256" key="7">
    <source>
        <dbReference type="NCBIfam" id="TIGR00188"/>
    </source>
</evidence>
<gene>
    <name evidence="6" type="primary">rnpA</name>
    <name evidence="9" type="ORF">C8D89_104107</name>
</gene>
<dbReference type="EC" id="3.1.26.5" evidence="6 7"/>
<dbReference type="InterPro" id="IPR020568">
    <property type="entry name" value="Ribosomal_Su5_D2-typ_SF"/>
</dbReference>
<dbReference type="Gene3D" id="3.30.230.10">
    <property type="match status" value="1"/>
</dbReference>
<evidence type="ECO:0000256" key="8">
    <source>
        <dbReference type="SAM" id="MobiDB-lite"/>
    </source>
</evidence>
<evidence type="ECO:0000256" key="6">
    <source>
        <dbReference type="HAMAP-Rule" id="MF_00227"/>
    </source>
</evidence>
<evidence type="ECO:0000256" key="2">
    <source>
        <dbReference type="ARBA" id="ARBA00022722"/>
    </source>
</evidence>
<name>A0A2U1FFC6_9PSEU</name>
<comment type="similarity">
    <text evidence="6">Belongs to the RnpA family.</text>
</comment>
<keyword evidence="4 6" id="KW-0378">Hydrolase</keyword>
<dbReference type="NCBIfam" id="TIGR00188">
    <property type="entry name" value="rnpA"/>
    <property type="match status" value="1"/>
</dbReference>
<evidence type="ECO:0000313" key="10">
    <source>
        <dbReference type="Proteomes" id="UP000245639"/>
    </source>
</evidence>
<reference evidence="9 10" key="1">
    <citation type="submission" date="2018-04" db="EMBL/GenBank/DDBJ databases">
        <title>Genomic Encyclopedia of Type Strains, Phase IV (KMG-IV): sequencing the most valuable type-strain genomes for metagenomic binning, comparative biology and taxonomic classification.</title>
        <authorList>
            <person name="Goeker M."/>
        </authorList>
    </citation>
    <scope>NUCLEOTIDE SEQUENCE [LARGE SCALE GENOMIC DNA]</scope>
    <source>
        <strain evidence="9 10">DSM 45771</strain>
    </source>
</reference>
<feature type="region of interest" description="Disordered" evidence="8">
    <location>
        <begin position="1"/>
        <end position="21"/>
    </location>
</feature>
<dbReference type="InterPro" id="IPR014721">
    <property type="entry name" value="Ribsml_uS5_D2-typ_fold_subgr"/>
</dbReference>
<dbReference type="GO" id="GO:0042781">
    <property type="term" value="F:3'-tRNA processing endoribonuclease activity"/>
    <property type="evidence" value="ECO:0007669"/>
    <property type="project" value="TreeGrafter"/>
</dbReference>
<organism evidence="9 10">
    <name type="scientific">Actinomycetospora cinnamomea</name>
    <dbReference type="NCBI Taxonomy" id="663609"/>
    <lineage>
        <taxon>Bacteria</taxon>
        <taxon>Bacillati</taxon>
        <taxon>Actinomycetota</taxon>
        <taxon>Actinomycetes</taxon>
        <taxon>Pseudonocardiales</taxon>
        <taxon>Pseudonocardiaceae</taxon>
        <taxon>Actinomycetospora</taxon>
    </lineage>
</organism>
<dbReference type="SUPFAM" id="SSF54211">
    <property type="entry name" value="Ribosomal protein S5 domain 2-like"/>
    <property type="match status" value="1"/>
</dbReference>
<dbReference type="GO" id="GO:0001682">
    <property type="term" value="P:tRNA 5'-leader removal"/>
    <property type="evidence" value="ECO:0007669"/>
    <property type="project" value="UniProtKB-UniRule"/>
</dbReference>
<evidence type="ECO:0000256" key="1">
    <source>
        <dbReference type="ARBA" id="ARBA00022694"/>
    </source>
</evidence>
<keyword evidence="3 6" id="KW-0255">Endonuclease</keyword>
<comment type="catalytic activity">
    <reaction evidence="6">
        <text>Endonucleolytic cleavage of RNA, removing 5'-extranucleotides from tRNA precursor.</text>
        <dbReference type="EC" id="3.1.26.5"/>
    </reaction>
</comment>
<sequence length="149" mass="15823">MEAVPSSCLGRAAPARAAPPPTVLPRALRITRPQDFRLVLRRGRRAGRRRLVVHALATSIPRPARAGLVVGRGVGPAVVRHRVSRRLRHLLRPRLEALPPGTDLVVRAQAPAADATSVELGEDLDAALARLGLDHHGSGSSAAAPRLTD</sequence>
<dbReference type="GO" id="GO:0004526">
    <property type="term" value="F:ribonuclease P activity"/>
    <property type="evidence" value="ECO:0007669"/>
    <property type="project" value="UniProtKB-UniRule"/>
</dbReference>
<keyword evidence="2 6" id="KW-0540">Nuclease</keyword>
<evidence type="ECO:0000256" key="3">
    <source>
        <dbReference type="ARBA" id="ARBA00022759"/>
    </source>
</evidence>
<dbReference type="AlphaFoldDB" id="A0A2U1FFC6"/>
<comment type="function">
    <text evidence="6">RNaseP catalyzes the removal of the 5'-leader sequence from pre-tRNA to produce the mature 5'-terminus. It can also cleave other RNA substrates such as 4.5S RNA. The protein component plays an auxiliary but essential role in vivo by binding to the 5'-leader sequence and broadening the substrate specificity of the ribozyme.</text>
</comment>
<evidence type="ECO:0000256" key="5">
    <source>
        <dbReference type="ARBA" id="ARBA00022884"/>
    </source>
</evidence>
<dbReference type="PANTHER" id="PTHR33992">
    <property type="entry name" value="RIBONUCLEASE P PROTEIN COMPONENT"/>
    <property type="match status" value="1"/>
</dbReference>
<proteinExistence type="inferred from homology"/>
<keyword evidence="1 6" id="KW-0819">tRNA processing</keyword>
<dbReference type="Pfam" id="PF00825">
    <property type="entry name" value="Ribonuclease_P"/>
    <property type="match status" value="1"/>
</dbReference>
<evidence type="ECO:0000313" key="9">
    <source>
        <dbReference type="EMBL" id="PVZ10894.1"/>
    </source>
</evidence>
<dbReference type="PANTHER" id="PTHR33992:SF1">
    <property type="entry name" value="RIBONUCLEASE P PROTEIN COMPONENT"/>
    <property type="match status" value="1"/>
</dbReference>
<comment type="subunit">
    <text evidence="6">Consists of a catalytic RNA component (M1 or rnpB) and a protein subunit.</text>
</comment>
<accession>A0A2U1FFC6</accession>
<dbReference type="GO" id="GO:0000049">
    <property type="term" value="F:tRNA binding"/>
    <property type="evidence" value="ECO:0007669"/>
    <property type="project" value="UniProtKB-UniRule"/>
</dbReference>
<keyword evidence="5 6" id="KW-0694">RNA-binding</keyword>
<dbReference type="EMBL" id="QEKW01000004">
    <property type="protein sequence ID" value="PVZ10894.1"/>
    <property type="molecule type" value="Genomic_DNA"/>
</dbReference>
<evidence type="ECO:0000256" key="4">
    <source>
        <dbReference type="ARBA" id="ARBA00022801"/>
    </source>
</evidence>